<dbReference type="Proteomes" id="UP000055024">
    <property type="component" value="Unassembled WGS sequence"/>
</dbReference>
<proteinExistence type="predicted"/>
<organism evidence="2 3">
    <name type="scientific">Trichinella zimbabwensis</name>
    <dbReference type="NCBI Taxonomy" id="268475"/>
    <lineage>
        <taxon>Eukaryota</taxon>
        <taxon>Metazoa</taxon>
        <taxon>Ecdysozoa</taxon>
        <taxon>Nematoda</taxon>
        <taxon>Enoplea</taxon>
        <taxon>Dorylaimia</taxon>
        <taxon>Trichinellida</taxon>
        <taxon>Trichinellidae</taxon>
        <taxon>Trichinella</taxon>
    </lineage>
</organism>
<keyword evidence="3" id="KW-1185">Reference proteome</keyword>
<sequence>MICLSDIVDFGIIYFFILWLDIFKLSLQWHRPLKAVLAYALALRSGGRGLN</sequence>
<evidence type="ECO:0000256" key="1">
    <source>
        <dbReference type="SAM" id="Phobius"/>
    </source>
</evidence>
<protein>
    <submittedName>
        <fullName evidence="2">Uncharacterized protein</fullName>
    </submittedName>
</protein>
<dbReference type="EMBL" id="JYDP01004152">
    <property type="protein sequence ID" value="KRY95119.1"/>
    <property type="molecule type" value="Genomic_DNA"/>
</dbReference>
<keyword evidence="1" id="KW-1133">Transmembrane helix</keyword>
<keyword evidence="1" id="KW-0472">Membrane</keyword>
<evidence type="ECO:0000313" key="3">
    <source>
        <dbReference type="Proteomes" id="UP000055024"/>
    </source>
</evidence>
<gene>
    <name evidence="2" type="ORF">T11_14815</name>
</gene>
<name>A0A0V1GA89_9BILA</name>
<reference evidence="2 3" key="1">
    <citation type="submission" date="2015-01" db="EMBL/GenBank/DDBJ databases">
        <title>Evolution of Trichinella species and genotypes.</title>
        <authorList>
            <person name="Korhonen P.K."/>
            <person name="Edoardo P."/>
            <person name="Giuseppe L.R."/>
            <person name="Gasser R.B."/>
        </authorList>
    </citation>
    <scope>NUCLEOTIDE SEQUENCE [LARGE SCALE GENOMIC DNA]</scope>
    <source>
        <strain evidence="2">ISS1029</strain>
    </source>
</reference>
<accession>A0A0V1GA89</accession>
<dbReference type="AlphaFoldDB" id="A0A0V1GA89"/>
<keyword evidence="1" id="KW-0812">Transmembrane</keyword>
<comment type="caution">
    <text evidence="2">The sequence shown here is derived from an EMBL/GenBank/DDBJ whole genome shotgun (WGS) entry which is preliminary data.</text>
</comment>
<evidence type="ECO:0000313" key="2">
    <source>
        <dbReference type="EMBL" id="KRY95119.1"/>
    </source>
</evidence>
<feature type="transmembrane region" description="Helical" evidence="1">
    <location>
        <begin position="7"/>
        <end position="27"/>
    </location>
</feature>